<protein>
    <recommendedName>
        <fullName evidence="2">Nephrocystin 3-like N-terminal domain-containing protein</fullName>
    </recommendedName>
</protein>
<feature type="domain" description="Nephrocystin 3-like N-terminal" evidence="2">
    <location>
        <begin position="28"/>
        <end position="137"/>
    </location>
</feature>
<evidence type="ECO:0000259" key="2">
    <source>
        <dbReference type="Pfam" id="PF24883"/>
    </source>
</evidence>
<evidence type="ECO:0000256" key="1">
    <source>
        <dbReference type="ARBA" id="ARBA00022737"/>
    </source>
</evidence>
<dbReference type="RefSeq" id="XP_037148951.1">
    <property type="nucleotide sequence ID" value="XM_037294904.1"/>
</dbReference>
<comment type="caution">
    <text evidence="3">The sequence shown here is derived from an EMBL/GenBank/DDBJ whole genome shotgun (WGS) entry which is preliminary data.</text>
</comment>
<accession>A0A8H6F929</accession>
<keyword evidence="1" id="KW-0677">Repeat</keyword>
<keyword evidence="4" id="KW-1185">Reference proteome</keyword>
<reference evidence="3 4" key="1">
    <citation type="journal article" date="2020" name="Genomics">
        <title>Complete, high-quality genomes from long-read metagenomic sequencing of two wolf lichen thalli reveals enigmatic genome architecture.</title>
        <authorList>
            <person name="McKenzie S.K."/>
            <person name="Walston R.F."/>
            <person name="Allen J.L."/>
        </authorList>
    </citation>
    <scope>NUCLEOTIDE SEQUENCE [LARGE SCALE GENOMIC DNA]</scope>
    <source>
        <strain evidence="3">WasteWater1</strain>
    </source>
</reference>
<dbReference type="AlphaFoldDB" id="A0A8H6F929"/>
<organism evidence="3 4">
    <name type="scientific">Letharia lupina</name>
    <dbReference type="NCBI Taxonomy" id="560253"/>
    <lineage>
        <taxon>Eukaryota</taxon>
        <taxon>Fungi</taxon>
        <taxon>Dikarya</taxon>
        <taxon>Ascomycota</taxon>
        <taxon>Pezizomycotina</taxon>
        <taxon>Lecanoromycetes</taxon>
        <taxon>OSLEUM clade</taxon>
        <taxon>Lecanoromycetidae</taxon>
        <taxon>Lecanorales</taxon>
        <taxon>Lecanorineae</taxon>
        <taxon>Parmeliaceae</taxon>
        <taxon>Letharia</taxon>
    </lineage>
</organism>
<dbReference type="InterPro" id="IPR056884">
    <property type="entry name" value="NPHP3-like_N"/>
</dbReference>
<sequence>MVLMGHRGEDLQNLVAVEPSFWSAGAGLVAYFNFTNLQSDSHVGGAAFRAVIAQMLQARRSDPDFIDIASLLHDNGKGQNKALEQDILDIIRLFLKCQGPSFGVFDRLDECSDVEDLFLKFNDVPLKSSCKILILTRPIMDISGFIDHQRFHRVTLQNQKNSGDIEIYLRMRCGWVS</sequence>
<evidence type="ECO:0000313" key="3">
    <source>
        <dbReference type="EMBL" id="KAF6219516.1"/>
    </source>
</evidence>
<dbReference type="GeneID" id="59332394"/>
<dbReference type="EMBL" id="JACCJB010000019">
    <property type="protein sequence ID" value="KAF6219516.1"/>
    <property type="molecule type" value="Genomic_DNA"/>
</dbReference>
<name>A0A8H6F929_9LECA</name>
<evidence type="ECO:0000313" key="4">
    <source>
        <dbReference type="Proteomes" id="UP000593566"/>
    </source>
</evidence>
<proteinExistence type="predicted"/>
<dbReference type="Pfam" id="PF24883">
    <property type="entry name" value="NPHP3_N"/>
    <property type="match status" value="1"/>
</dbReference>
<dbReference type="Proteomes" id="UP000593566">
    <property type="component" value="Unassembled WGS sequence"/>
</dbReference>
<gene>
    <name evidence="3" type="ORF">HO133_003985</name>
</gene>